<keyword evidence="5" id="KW-0611">Plant defense</keyword>
<evidence type="ECO:0000256" key="3">
    <source>
        <dbReference type="ARBA" id="ARBA00022577"/>
    </source>
</evidence>
<feature type="chain" id="PRO_5043975815" description="Knottins-like domain-containing protein" evidence="7">
    <location>
        <begin position="30"/>
        <end position="74"/>
    </location>
</feature>
<dbReference type="InterPro" id="IPR003614">
    <property type="entry name" value="Knottins"/>
</dbReference>
<evidence type="ECO:0000259" key="8">
    <source>
        <dbReference type="SMART" id="SM00505"/>
    </source>
</evidence>
<reference evidence="9 10" key="1">
    <citation type="submission" date="2022-03" db="EMBL/GenBank/DDBJ databases">
        <authorList>
            <person name="Nunn A."/>
            <person name="Chopra R."/>
            <person name="Nunn A."/>
            <person name="Contreras Garrido A."/>
        </authorList>
    </citation>
    <scope>NUCLEOTIDE SEQUENCE [LARGE SCALE GENOMIC DNA]</scope>
</reference>
<name>A0AAU9RLU7_THLAR</name>
<dbReference type="Proteomes" id="UP000836841">
    <property type="component" value="Chromosome 2"/>
</dbReference>
<organism evidence="9 10">
    <name type="scientific">Thlaspi arvense</name>
    <name type="common">Field penny-cress</name>
    <dbReference type="NCBI Taxonomy" id="13288"/>
    <lineage>
        <taxon>Eukaryota</taxon>
        <taxon>Viridiplantae</taxon>
        <taxon>Streptophyta</taxon>
        <taxon>Embryophyta</taxon>
        <taxon>Tracheophyta</taxon>
        <taxon>Spermatophyta</taxon>
        <taxon>Magnoliopsida</taxon>
        <taxon>eudicotyledons</taxon>
        <taxon>Gunneridae</taxon>
        <taxon>Pentapetalae</taxon>
        <taxon>rosids</taxon>
        <taxon>malvids</taxon>
        <taxon>Brassicales</taxon>
        <taxon>Brassicaceae</taxon>
        <taxon>Thlaspideae</taxon>
        <taxon>Thlaspi</taxon>
    </lineage>
</organism>
<evidence type="ECO:0000256" key="6">
    <source>
        <dbReference type="ARBA" id="ARBA00023157"/>
    </source>
</evidence>
<proteinExistence type="inferred from homology"/>
<evidence type="ECO:0000256" key="2">
    <source>
        <dbReference type="ARBA" id="ARBA00022529"/>
    </source>
</evidence>
<evidence type="ECO:0000256" key="1">
    <source>
        <dbReference type="ARBA" id="ARBA00006722"/>
    </source>
</evidence>
<comment type="similarity">
    <text evidence="1">Belongs to the DEFL family.</text>
</comment>
<keyword evidence="6" id="KW-1015">Disulfide bond</keyword>
<keyword evidence="2" id="KW-0929">Antimicrobial</keyword>
<dbReference type="GO" id="GO:0050832">
    <property type="term" value="P:defense response to fungus"/>
    <property type="evidence" value="ECO:0007669"/>
    <property type="project" value="UniProtKB-KW"/>
</dbReference>
<keyword evidence="4 7" id="KW-0732">Signal</keyword>
<evidence type="ECO:0000256" key="4">
    <source>
        <dbReference type="ARBA" id="ARBA00022729"/>
    </source>
</evidence>
<sequence>MKLSLRLVSALFLSFMLLLATGMGPAVEARTCESPSGRFQGVCLNSKNCASVCPSEGFSGGHCSSLRCYCTKKC</sequence>
<evidence type="ECO:0000256" key="7">
    <source>
        <dbReference type="SAM" id="SignalP"/>
    </source>
</evidence>
<dbReference type="PANTHER" id="PTHR33147">
    <property type="entry name" value="DEFENSIN-LIKE PROTEIN 1"/>
    <property type="match status" value="1"/>
</dbReference>
<dbReference type="PANTHER" id="PTHR33147:SF123">
    <property type="entry name" value="DEFENSIN-LIKE PROTEIN 10"/>
    <property type="match status" value="1"/>
</dbReference>
<accession>A0AAU9RLU7</accession>
<gene>
    <name evidence="9" type="ORF">TAV2_LOCUS7752</name>
</gene>
<dbReference type="Pfam" id="PF00304">
    <property type="entry name" value="Gamma-thionin"/>
    <property type="match status" value="1"/>
</dbReference>
<dbReference type="SMART" id="SM00505">
    <property type="entry name" value="Knot1"/>
    <property type="match status" value="1"/>
</dbReference>
<dbReference type="AlphaFoldDB" id="A0AAU9RLU7"/>
<dbReference type="SUPFAM" id="SSF57095">
    <property type="entry name" value="Scorpion toxin-like"/>
    <property type="match status" value="1"/>
</dbReference>
<feature type="signal peptide" evidence="7">
    <location>
        <begin position="1"/>
        <end position="29"/>
    </location>
</feature>
<keyword evidence="3" id="KW-0295">Fungicide</keyword>
<evidence type="ECO:0000313" key="10">
    <source>
        <dbReference type="Proteomes" id="UP000836841"/>
    </source>
</evidence>
<dbReference type="InterPro" id="IPR036574">
    <property type="entry name" value="Scorpion_toxin-like_sf"/>
</dbReference>
<protein>
    <recommendedName>
        <fullName evidence="8">Knottins-like domain-containing protein</fullName>
    </recommendedName>
</protein>
<evidence type="ECO:0000313" key="9">
    <source>
        <dbReference type="EMBL" id="CAH2045772.1"/>
    </source>
</evidence>
<dbReference type="CDD" id="cd00107">
    <property type="entry name" value="Knot1"/>
    <property type="match status" value="1"/>
</dbReference>
<evidence type="ECO:0000256" key="5">
    <source>
        <dbReference type="ARBA" id="ARBA00022821"/>
    </source>
</evidence>
<keyword evidence="10" id="KW-1185">Reference proteome</keyword>
<dbReference type="EMBL" id="OU466858">
    <property type="protein sequence ID" value="CAH2045772.1"/>
    <property type="molecule type" value="Genomic_DNA"/>
</dbReference>
<dbReference type="InterPro" id="IPR008176">
    <property type="entry name" value="Defensin_plant"/>
</dbReference>
<dbReference type="PROSITE" id="PS00940">
    <property type="entry name" value="GAMMA_THIONIN"/>
    <property type="match status" value="1"/>
</dbReference>
<dbReference type="GO" id="GO:0031640">
    <property type="term" value="P:killing of cells of another organism"/>
    <property type="evidence" value="ECO:0007669"/>
    <property type="project" value="UniProtKB-KW"/>
</dbReference>
<dbReference type="PRINTS" id="PR00288">
    <property type="entry name" value="PUROTHIONIN"/>
</dbReference>
<feature type="domain" description="Knottins-like" evidence="8">
    <location>
        <begin position="31"/>
        <end position="74"/>
    </location>
</feature>
<dbReference type="Gene3D" id="3.30.30.10">
    <property type="entry name" value="Knottin, scorpion toxin-like"/>
    <property type="match status" value="1"/>
</dbReference>